<name>A0A7D5V8A1_9NEIS</name>
<dbReference type="Proteomes" id="UP000510822">
    <property type="component" value="Chromosome"/>
</dbReference>
<evidence type="ECO:0000313" key="1">
    <source>
        <dbReference type="EMBL" id="QLI80372.1"/>
    </source>
</evidence>
<evidence type="ECO:0000313" key="2">
    <source>
        <dbReference type="Proteomes" id="UP000510822"/>
    </source>
</evidence>
<sequence length="114" mass="12604">MTYRFRVSSVAFAQQKQLQVPMALIEYLAQPAFRGAAPMLSSRMIGRMPLALRSMAQRFIGLYVTADGQGKVTQIGRVTHRLPVSAQADQYGLQLTSDRSVVSIECDWQTPIGA</sequence>
<dbReference type="AlphaFoldDB" id="A0A7D5V8A1"/>
<gene>
    <name evidence="1" type="ORF">HZU75_01815</name>
</gene>
<dbReference type="KEGG" id="cfon:HZU75_01815"/>
<accession>A0A7D5V8A1</accession>
<dbReference type="RefSeq" id="WP_180307515.1">
    <property type="nucleotide sequence ID" value="NZ_CP058952.1"/>
</dbReference>
<organism evidence="1 2">
    <name type="scientific">Chitinibacter fontanus</name>
    <dbReference type="NCBI Taxonomy" id="1737446"/>
    <lineage>
        <taxon>Bacteria</taxon>
        <taxon>Pseudomonadati</taxon>
        <taxon>Pseudomonadota</taxon>
        <taxon>Betaproteobacteria</taxon>
        <taxon>Neisseriales</taxon>
        <taxon>Chitinibacteraceae</taxon>
        <taxon>Chitinibacter</taxon>
    </lineage>
</organism>
<keyword evidence="2" id="KW-1185">Reference proteome</keyword>
<reference evidence="1 2" key="1">
    <citation type="journal article" date="2016" name="Int. J. Syst. Evol. Microbiol.">
        <title>Chitinibacter fontanus sp. nov., isolated from a spring.</title>
        <authorList>
            <person name="Sheu S.Y."/>
            <person name="Li Y.S."/>
            <person name="Young C.C."/>
            <person name="Chen W.M."/>
        </authorList>
    </citation>
    <scope>NUCLEOTIDE SEQUENCE [LARGE SCALE GENOMIC DNA]</scope>
    <source>
        <strain evidence="1 2">STM-7</strain>
    </source>
</reference>
<dbReference type="EMBL" id="CP058952">
    <property type="protein sequence ID" value="QLI80372.1"/>
    <property type="molecule type" value="Genomic_DNA"/>
</dbReference>
<protein>
    <submittedName>
        <fullName evidence="1">Uncharacterized protein</fullName>
    </submittedName>
</protein>
<proteinExistence type="predicted"/>